<sequence>MQSTNQWSCGITKIMDTFSGKWRLNILWIIHKNEGIGFNQLRKNTNGITNIMLVRSLDALLADGYISKKITGEKAPFHSEYYLTDKAKSLLPLLLRLNDWENNSN</sequence>
<keyword evidence="3" id="KW-0804">Transcription</keyword>
<dbReference type="Proteomes" id="UP000051451">
    <property type="component" value="Unassembled WGS sequence"/>
</dbReference>
<gene>
    <name evidence="5" type="ORF">FC89_GL001546</name>
</gene>
<keyword evidence="2" id="KW-0238">DNA-binding</keyword>
<keyword evidence="1" id="KW-0805">Transcription regulation</keyword>
<comment type="caution">
    <text evidence="5">The sequence shown here is derived from an EMBL/GenBank/DDBJ whole genome shotgun (WGS) entry which is preliminary data.</text>
</comment>
<keyword evidence="6" id="KW-1185">Reference proteome</keyword>
<dbReference type="SUPFAM" id="SSF46785">
    <property type="entry name" value="Winged helix' DNA-binding domain"/>
    <property type="match status" value="1"/>
</dbReference>
<evidence type="ECO:0000313" key="5">
    <source>
        <dbReference type="EMBL" id="KRM08209.1"/>
    </source>
</evidence>
<evidence type="ECO:0000256" key="3">
    <source>
        <dbReference type="ARBA" id="ARBA00023163"/>
    </source>
</evidence>
<dbReference type="InterPro" id="IPR036390">
    <property type="entry name" value="WH_DNA-bd_sf"/>
</dbReference>
<accession>A0A0R1VR22</accession>
<dbReference type="OrthoDB" id="9791143at2"/>
<dbReference type="GO" id="GO:0003677">
    <property type="term" value="F:DNA binding"/>
    <property type="evidence" value="ECO:0007669"/>
    <property type="project" value="UniProtKB-KW"/>
</dbReference>
<dbReference type="InterPro" id="IPR002577">
    <property type="entry name" value="HTH_HxlR"/>
</dbReference>
<dbReference type="EMBL" id="AZGB01000001">
    <property type="protein sequence ID" value="KRM08209.1"/>
    <property type="molecule type" value="Genomic_DNA"/>
</dbReference>
<dbReference type="STRING" id="1423750.FC89_GL001546"/>
<dbReference type="AlphaFoldDB" id="A0A0R1VR22"/>
<dbReference type="PATRIC" id="fig|1423750.3.peg.1588"/>
<dbReference type="Gene3D" id="1.10.10.10">
    <property type="entry name" value="Winged helix-like DNA-binding domain superfamily/Winged helix DNA-binding domain"/>
    <property type="match status" value="1"/>
</dbReference>
<dbReference type="Pfam" id="PF01638">
    <property type="entry name" value="HxlR"/>
    <property type="match status" value="1"/>
</dbReference>
<name>A0A0R1VR22_9LACO</name>
<dbReference type="InterPro" id="IPR036388">
    <property type="entry name" value="WH-like_DNA-bd_sf"/>
</dbReference>
<protein>
    <recommendedName>
        <fullName evidence="4">HTH hxlR-type domain-containing protein</fullName>
    </recommendedName>
</protein>
<evidence type="ECO:0000313" key="6">
    <source>
        <dbReference type="Proteomes" id="UP000051451"/>
    </source>
</evidence>
<dbReference type="PROSITE" id="PS51118">
    <property type="entry name" value="HTH_HXLR"/>
    <property type="match status" value="1"/>
</dbReference>
<evidence type="ECO:0000256" key="2">
    <source>
        <dbReference type="ARBA" id="ARBA00023125"/>
    </source>
</evidence>
<evidence type="ECO:0000259" key="4">
    <source>
        <dbReference type="PROSITE" id="PS51118"/>
    </source>
</evidence>
<evidence type="ECO:0000256" key="1">
    <source>
        <dbReference type="ARBA" id="ARBA00023015"/>
    </source>
</evidence>
<dbReference type="PANTHER" id="PTHR33204">
    <property type="entry name" value="TRANSCRIPTIONAL REGULATOR, MARR FAMILY"/>
    <property type="match status" value="1"/>
</dbReference>
<organism evidence="5 6">
    <name type="scientific">Liquorilactobacillus ghanensis DSM 18630</name>
    <dbReference type="NCBI Taxonomy" id="1423750"/>
    <lineage>
        <taxon>Bacteria</taxon>
        <taxon>Bacillati</taxon>
        <taxon>Bacillota</taxon>
        <taxon>Bacilli</taxon>
        <taxon>Lactobacillales</taxon>
        <taxon>Lactobacillaceae</taxon>
        <taxon>Liquorilactobacillus</taxon>
    </lineage>
</organism>
<reference evidence="5 6" key="1">
    <citation type="journal article" date="2015" name="Genome Announc.">
        <title>Expanding the biotechnology potential of lactobacilli through comparative genomics of 213 strains and associated genera.</title>
        <authorList>
            <person name="Sun Z."/>
            <person name="Harris H.M."/>
            <person name="McCann A."/>
            <person name="Guo C."/>
            <person name="Argimon S."/>
            <person name="Zhang W."/>
            <person name="Yang X."/>
            <person name="Jeffery I.B."/>
            <person name="Cooney J.C."/>
            <person name="Kagawa T.F."/>
            <person name="Liu W."/>
            <person name="Song Y."/>
            <person name="Salvetti E."/>
            <person name="Wrobel A."/>
            <person name="Rasinkangas P."/>
            <person name="Parkhill J."/>
            <person name="Rea M.C."/>
            <person name="O'Sullivan O."/>
            <person name="Ritari J."/>
            <person name="Douillard F.P."/>
            <person name="Paul Ross R."/>
            <person name="Yang R."/>
            <person name="Briner A.E."/>
            <person name="Felis G.E."/>
            <person name="de Vos W.M."/>
            <person name="Barrangou R."/>
            <person name="Klaenhammer T.R."/>
            <person name="Caufield P.W."/>
            <person name="Cui Y."/>
            <person name="Zhang H."/>
            <person name="O'Toole P.W."/>
        </authorList>
    </citation>
    <scope>NUCLEOTIDE SEQUENCE [LARGE SCALE GENOMIC DNA]</scope>
    <source>
        <strain evidence="5 6">DSM 18630</strain>
    </source>
</reference>
<feature type="domain" description="HTH hxlR-type" evidence="4">
    <location>
        <begin position="9"/>
        <end position="105"/>
    </location>
</feature>
<proteinExistence type="predicted"/>
<dbReference type="RefSeq" id="WP_057870497.1">
    <property type="nucleotide sequence ID" value="NZ_AZGB01000001.1"/>
</dbReference>
<dbReference type="GeneID" id="98317749"/>